<dbReference type="EMBL" id="ML987189">
    <property type="protein sequence ID" value="KAF2256669.1"/>
    <property type="molecule type" value="Genomic_DNA"/>
</dbReference>
<evidence type="ECO:0000259" key="4">
    <source>
        <dbReference type="Pfam" id="PF19031"/>
    </source>
</evidence>
<evidence type="ECO:0000313" key="5">
    <source>
        <dbReference type="EMBL" id="KAF2256669.1"/>
    </source>
</evidence>
<keyword evidence="2" id="KW-0175">Coiled coil</keyword>
<protein>
    <recommendedName>
        <fullName evidence="4">CCZ1/INTU/HSP4 first Longin domain-containing protein</fullName>
    </recommendedName>
</protein>
<dbReference type="Pfam" id="PF19031">
    <property type="entry name" value="Intu_longin_1"/>
    <property type="match status" value="1"/>
</dbReference>
<feature type="region of interest" description="Disordered" evidence="3">
    <location>
        <begin position="335"/>
        <end position="415"/>
    </location>
</feature>
<dbReference type="GO" id="GO:0016192">
    <property type="term" value="P:vesicle-mediated transport"/>
    <property type="evidence" value="ECO:0007669"/>
    <property type="project" value="InterPro"/>
</dbReference>
<dbReference type="GO" id="GO:0035658">
    <property type="term" value="C:Mon1-Ccz1 complex"/>
    <property type="evidence" value="ECO:0007669"/>
    <property type="project" value="InterPro"/>
</dbReference>
<dbReference type="RefSeq" id="XP_033691673.1">
    <property type="nucleotide sequence ID" value="XM_033827629.1"/>
</dbReference>
<name>A0A6A6J1S0_9PLEO</name>
<dbReference type="GeneID" id="54580959"/>
<sequence>MSSTAVPKVVPAQLSFLAIYNPSLGRTDETFHHQIVFYYSKAAKARSKLEGRNAQAERELREQENEKLRQVGLAQGMVGFARSFSHGAAVDSVETHKSRIVLHELEKGWWILASIDLTQLPAHHSPSTTDSANATPEPAVEYSSREVSPPALLHRQLVRAHNIFLLHHGSTLGGLFQKLERIKFCNILDKYWLRFASNWDVLLHGSPAVDIYNGMKLAAGGELGMGVGEEEWGSGERLVLEDFVQKTDGLVDFMVCRFGEPSPMQDPKKPVSPKELDDIADMEPWIGSGRSPNASDGVVFSGVGALSRRSLRDLSQWIESVYCYGDYAYGVRENPTADRRKRRRRNLKPPSDHLSPEAKRAQSQANTNTQAPNPDFGLPPGIPPPIVKAAETSLDHASAAVDSTSNTEASKSEPLLASLGDTETWMKYLTLGYGSAWGAKRAPPDEQTPAQEPASQVEFSPEVPMRYVEPEPDIDHAAEKLKTQLQQENTGYFIIGLKGNMQEEDIDDDSDEGAWNNRTLLRTVHVELTGEGVPRTPSIEDDNPPVFEADSSRKSFATSKLYRLRPVVYVHRPFIYTFLFHHRTESLNLATFYRNLHAYFAPLHRPLSSSTSPDRVAARISAASSPYTTTSSGMGSELNTQPIYDLVYDPRTLTIHSSIPNIPDPGTLIAEDRSSTSSPSGWSRVAALNVHSQILATVASTRRTLSEIERTCKTSRGWWVVWMRLPPSQAELPKDPDVESVEFDTDQLREAFLVRRARDAGVSTSSSASRFASGMWRPTGEKMGGAAAGWGPKGLAEGIGIDARRYVEGLLSLNR</sequence>
<evidence type="ECO:0000256" key="3">
    <source>
        <dbReference type="SAM" id="MobiDB-lite"/>
    </source>
</evidence>
<dbReference type="AlphaFoldDB" id="A0A6A6J1S0"/>
<comment type="similarity">
    <text evidence="1">Belongs to the CCZ1 family.</text>
</comment>
<proteinExistence type="inferred from homology"/>
<feature type="domain" description="CCZ1/INTU/HSP4 first Longin" evidence="4">
    <location>
        <begin position="15"/>
        <end position="118"/>
    </location>
</feature>
<dbReference type="PANTHER" id="PTHR13056:SF0">
    <property type="entry name" value="VACUOLAR FUSION PROTEIN CCZ1 HOMOLOG-RELATED"/>
    <property type="match status" value="1"/>
</dbReference>
<feature type="compositionally biased region" description="Polar residues" evidence="3">
    <location>
        <begin position="448"/>
        <end position="458"/>
    </location>
</feature>
<feature type="coiled-coil region" evidence="2">
    <location>
        <begin position="39"/>
        <end position="73"/>
    </location>
</feature>
<feature type="region of interest" description="Disordered" evidence="3">
    <location>
        <begin position="439"/>
        <end position="461"/>
    </location>
</feature>
<evidence type="ECO:0000313" key="6">
    <source>
        <dbReference type="Proteomes" id="UP000800094"/>
    </source>
</evidence>
<evidence type="ECO:0000256" key="2">
    <source>
        <dbReference type="SAM" id="Coils"/>
    </source>
</evidence>
<dbReference type="OrthoDB" id="240546at2759"/>
<accession>A0A6A6J1S0</accession>
<dbReference type="Proteomes" id="UP000800094">
    <property type="component" value="Unassembled WGS sequence"/>
</dbReference>
<organism evidence="5 6">
    <name type="scientific">Trematosphaeria pertusa</name>
    <dbReference type="NCBI Taxonomy" id="390896"/>
    <lineage>
        <taxon>Eukaryota</taxon>
        <taxon>Fungi</taxon>
        <taxon>Dikarya</taxon>
        <taxon>Ascomycota</taxon>
        <taxon>Pezizomycotina</taxon>
        <taxon>Dothideomycetes</taxon>
        <taxon>Pleosporomycetidae</taxon>
        <taxon>Pleosporales</taxon>
        <taxon>Massarineae</taxon>
        <taxon>Trematosphaeriaceae</taxon>
        <taxon>Trematosphaeria</taxon>
    </lineage>
</organism>
<feature type="compositionally biased region" description="Polar residues" evidence="3">
    <location>
        <begin position="361"/>
        <end position="371"/>
    </location>
</feature>
<gene>
    <name evidence="5" type="ORF">BU26DRAFT_513469</name>
</gene>
<dbReference type="InterPro" id="IPR043987">
    <property type="entry name" value="CCZ1/INTU/HSP4_longin_1"/>
</dbReference>
<dbReference type="InterPro" id="IPR013176">
    <property type="entry name" value="Ccz1"/>
</dbReference>
<dbReference type="PANTHER" id="PTHR13056">
    <property type="entry name" value="VACUOLAR FUSION PROTEIN CCZ1 HOMOLOG-RELATED"/>
    <property type="match status" value="1"/>
</dbReference>
<reference evidence="5" key="1">
    <citation type="journal article" date="2020" name="Stud. Mycol.">
        <title>101 Dothideomycetes genomes: a test case for predicting lifestyles and emergence of pathogens.</title>
        <authorList>
            <person name="Haridas S."/>
            <person name="Albert R."/>
            <person name="Binder M."/>
            <person name="Bloem J."/>
            <person name="Labutti K."/>
            <person name="Salamov A."/>
            <person name="Andreopoulos B."/>
            <person name="Baker S."/>
            <person name="Barry K."/>
            <person name="Bills G."/>
            <person name="Bluhm B."/>
            <person name="Cannon C."/>
            <person name="Castanera R."/>
            <person name="Culley D."/>
            <person name="Daum C."/>
            <person name="Ezra D."/>
            <person name="Gonzalez J."/>
            <person name="Henrissat B."/>
            <person name="Kuo A."/>
            <person name="Liang C."/>
            <person name="Lipzen A."/>
            <person name="Lutzoni F."/>
            <person name="Magnuson J."/>
            <person name="Mondo S."/>
            <person name="Nolan M."/>
            <person name="Ohm R."/>
            <person name="Pangilinan J."/>
            <person name="Park H.-J."/>
            <person name="Ramirez L."/>
            <person name="Alfaro M."/>
            <person name="Sun H."/>
            <person name="Tritt A."/>
            <person name="Yoshinaga Y."/>
            <person name="Zwiers L.-H."/>
            <person name="Turgeon B."/>
            <person name="Goodwin S."/>
            <person name="Spatafora J."/>
            <person name="Crous P."/>
            <person name="Grigoriev I."/>
        </authorList>
    </citation>
    <scope>NUCLEOTIDE SEQUENCE</scope>
    <source>
        <strain evidence="5">CBS 122368</strain>
    </source>
</reference>
<keyword evidence="6" id="KW-1185">Reference proteome</keyword>
<feature type="compositionally biased region" description="Basic and acidic residues" evidence="3">
    <location>
        <begin position="350"/>
        <end position="360"/>
    </location>
</feature>
<evidence type="ECO:0000256" key="1">
    <source>
        <dbReference type="ARBA" id="ARBA00005352"/>
    </source>
</evidence>